<gene>
    <name evidence="2" type="ORF">CGI_10027251</name>
</gene>
<dbReference type="Pfam" id="PF01019">
    <property type="entry name" value="G_glu_transpept"/>
    <property type="match status" value="2"/>
</dbReference>
<proteinExistence type="predicted"/>
<dbReference type="InterPro" id="IPR000101">
    <property type="entry name" value="GGT_peptidase"/>
</dbReference>
<feature type="binding site" evidence="1">
    <location>
        <position position="98"/>
    </location>
    <ligand>
        <name>L-glutamate</name>
        <dbReference type="ChEBI" id="CHEBI:29985"/>
    </ligand>
</feature>
<dbReference type="GO" id="GO:0005886">
    <property type="term" value="C:plasma membrane"/>
    <property type="evidence" value="ECO:0007669"/>
    <property type="project" value="TreeGrafter"/>
</dbReference>
<feature type="binding site" evidence="1">
    <location>
        <begin position="124"/>
        <end position="125"/>
    </location>
    <ligand>
        <name>L-glutamate</name>
        <dbReference type="ChEBI" id="CHEBI:29985"/>
    </ligand>
</feature>
<accession>K1QHS4</accession>
<evidence type="ECO:0000313" key="2">
    <source>
        <dbReference type="EMBL" id="EKC36352.1"/>
    </source>
</evidence>
<dbReference type="GO" id="GO:0006751">
    <property type="term" value="P:glutathione catabolic process"/>
    <property type="evidence" value="ECO:0007669"/>
    <property type="project" value="InterPro"/>
</dbReference>
<dbReference type="PANTHER" id="PTHR11686:SF9">
    <property type="entry name" value="RE13973P"/>
    <property type="match status" value="1"/>
</dbReference>
<dbReference type="InterPro" id="IPR029055">
    <property type="entry name" value="Ntn_hydrolases_N"/>
</dbReference>
<organism evidence="2">
    <name type="scientific">Magallana gigas</name>
    <name type="common">Pacific oyster</name>
    <name type="synonym">Crassostrea gigas</name>
    <dbReference type="NCBI Taxonomy" id="29159"/>
    <lineage>
        <taxon>Eukaryota</taxon>
        <taxon>Metazoa</taxon>
        <taxon>Spiralia</taxon>
        <taxon>Lophotrochozoa</taxon>
        <taxon>Mollusca</taxon>
        <taxon>Bivalvia</taxon>
        <taxon>Autobranchia</taxon>
        <taxon>Pteriomorphia</taxon>
        <taxon>Ostreida</taxon>
        <taxon>Ostreoidea</taxon>
        <taxon>Ostreidae</taxon>
        <taxon>Magallana</taxon>
    </lineage>
</organism>
<dbReference type="PRINTS" id="PR01210">
    <property type="entry name" value="GGTRANSPTASE"/>
</dbReference>
<dbReference type="EMBL" id="JH817380">
    <property type="protein sequence ID" value="EKC36352.1"/>
    <property type="molecule type" value="Genomic_DNA"/>
</dbReference>
<dbReference type="AlphaFoldDB" id="K1QHS4"/>
<dbReference type="PANTHER" id="PTHR11686">
    <property type="entry name" value="GAMMA GLUTAMYL TRANSPEPTIDASE"/>
    <property type="match status" value="1"/>
</dbReference>
<protein>
    <submittedName>
        <fullName evidence="2">Gamma-glutamyltranspeptidase 1</fullName>
    </submittedName>
</protein>
<dbReference type="InterPro" id="IPR043137">
    <property type="entry name" value="GGT_ssub_C"/>
</dbReference>
<dbReference type="InParanoid" id="K1QHS4"/>
<dbReference type="SUPFAM" id="SSF56235">
    <property type="entry name" value="N-terminal nucleophile aminohydrolases (Ntn hydrolases)"/>
    <property type="match status" value="1"/>
</dbReference>
<sequence length="202" mass="21516">MPLLAKTFETIADDPHALYNGSVADDVVADKLKDLKNYAAVINEPLVIKLGDNSTIFTPSPPSSGAVYAIVLNIADSNFGSKVVGKRTGVIFNNQMDDFSTPNTTNHFGVPAANFIKPGKQPLSSMCTSIVADSDGHVKLVVGASGGTKITTATALVSIKTLWFKFGIKKAIDYKRLHHLLLPDYITVEDGFNPVGVSSSSF</sequence>
<evidence type="ECO:0000256" key="1">
    <source>
        <dbReference type="PIRSR" id="PIRSR600101-2"/>
    </source>
</evidence>
<dbReference type="Gene3D" id="3.60.20.40">
    <property type="match status" value="1"/>
</dbReference>
<dbReference type="HOGENOM" id="CLU_1355830_0_0_1"/>
<reference evidence="2" key="1">
    <citation type="journal article" date="2012" name="Nature">
        <title>The oyster genome reveals stress adaptation and complexity of shell formation.</title>
        <authorList>
            <person name="Zhang G."/>
            <person name="Fang X."/>
            <person name="Guo X."/>
            <person name="Li L."/>
            <person name="Luo R."/>
            <person name="Xu F."/>
            <person name="Yang P."/>
            <person name="Zhang L."/>
            <person name="Wang X."/>
            <person name="Qi H."/>
            <person name="Xiong Z."/>
            <person name="Que H."/>
            <person name="Xie Y."/>
            <person name="Holland P.W."/>
            <person name="Paps J."/>
            <person name="Zhu Y."/>
            <person name="Wu F."/>
            <person name="Chen Y."/>
            <person name="Wang J."/>
            <person name="Peng C."/>
            <person name="Meng J."/>
            <person name="Yang L."/>
            <person name="Liu J."/>
            <person name="Wen B."/>
            <person name="Zhang N."/>
            <person name="Huang Z."/>
            <person name="Zhu Q."/>
            <person name="Feng Y."/>
            <person name="Mount A."/>
            <person name="Hedgecock D."/>
            <person name="Xu Z."/>
            <person name="Liu Y."/>
            <person name="Domazet-Loso T."/>
            <person name="Du Y."/>
            <person name="Sun X."/>
            <person name="Zhang S."/>
            <person name="Liu B."/>
            <person name="Cheng P."/>
            <person name="Jiang X."/>
            <person name="Li J."/>
            <person name="Fan D."/>
            <person name="Wang W."/>
            <person name="Fu W."/>
            <person name="Wang T."/>
            <person name="Wang B."/>
            <person name="Zhang J."/>
            <person name="Peng Z."/>
            <person name="Li Y."/>
            <person name="Li N."/>
            <person name="Wang J."/>
            <person name="Chen M."/>
            <person name="He Y."/>
            <person name="Tan F."/>
            <person name="Song X."/>
            <person name="Zheng Q."/>
            <person name="Huang R."/>
            <person name="Yang H."/>
            <person name="Du X."/>
            <person name="Chen L."/>
            <person name="Yang M."/>
            <person name="Gaffney P.M."/>
            <person name="Wang S."/>
            <person name="Luo L."/>
            <person name="She Z."/>
            <person name="Ming Y."/>
            <person name="Huang W."/>
            <person name="Zhang S."/>
            <person name="Huang B."/>
            <person name="Zhang Y."/>
            <person name="Qu T."/>
            <person name="Ni P."/>
            <person name="Miao G."/>
            <person name="Wang J."/>
            <person name="Wang Q."/>
            <person name="Steinberg C.E."/>
            <person name="Wang H."/>
            <person name="Li N."/>
            <person name="Qian L."/>
            <person name="Zhang G."/>
            <person name="Li Y."/>
            <person name="Yang H."/>
            <person name="Liu X."/>
            <person name="Wang J."/>
            <person name="Yin Y."/>
            <person name="Wang J."/>
        </authorList>
    </citation>
    <scope>NUCLEOTIDE SEQUENCE [LARGE SCALE GENOMIC DNA]</scope>
    <source>
        <strain evidence="2">05x7-T-G4-1.051#20</strain>
    </source>
</reference>
<name>K1QHS4_MAGGI</name>
<feature type="binding site" evidence="1">
    <location>
        <position position="147"/>
    </location>
    <ligand>
        <name>L-glutamate</name>
        <dbReference type="ChEBI" id="CHEBI:29985"/>
    </ligand>
</feature>
<dbReference type="GO" id="GO:0036374">
    <property type="term" value="F:glutathione hydrolase activity"/>
    <property type="evidence" value="ECO:0007669"/>
    <property type="project" value="InterPro"/>
</dbReference>